<keyword evidence="3" id="KW-1185">Reference proteome</keyword>
<dbReference type="GeneID" id="43607381"/>
<evidence type="ECO:0000313" key="2">
    <source>
        <dbReference type="EMBL" id="KAF4483912.1"/>
    </source>
</evidence>
<evidence type="ECO:0000259" key="1">
    <source>
        <dbReference type="Pfam" id="PF17111"/>
    </source>
</evidence>
<dbReference type="RefSeq" id="XP_066008630.1">
    <property type="nucleotide sequence ID" value="XM_066151963.1"/>
</dbReference>
<dbReference type="AlphaFoldDB" id="A0A7J6J2D8"/>
<accession>A0A7J6J2D8</accession>
<gene>
    <name evidence="2" type="ORF">CGGC5_v008083</name>
</gene>
<dbReference type="InParanoid" id="A0A7J6J2D8"/>
<feature type="domain" description="Azaphilone pigments biosynthesis cluster protein L N-terminal" evidence="1">
    <location>
        <begin position="3"/>
        <end position="195"/>
    </location>
</feature>
<protein>
    <recommendedName>
        <fullName evidence="1">Azaphilone pigments biosynthesis cluster protein L N-terminal domain-containing protein</fullName>
    </recommendedName>
</protein>
<organism evidence="2 3">
    <name type="scientific">Colletotrichum fructicola (strain Nara gc5)</name>
    <name type="common">Anthracnose fungus</name>
    <name type="synonym">Colletotrichum gloeosporioides (strain Nara gc5)</name>
    <dbReference type="NCBI Taxonomy" id="1213859"/>
    <lineage>
        <taxon>Eukaryota</taxon>
        <taxon>Fungi</taxon>
        <taxon>Dikarya</taxon>
        <taxon>Ascomycota</taxon>
        <taxon>Pezizomycotina</taxon>
        <taxon>Sordariomycetes</taxon>
        <taxon>Hypocreomycetidae</taxon>
        <taxon>Glomerellales</taxon>
        <taxon>Glomerellaceae</taxon>
        <taxon>Colletotrichum</taxon>
        <taxon>Colletotrichum gloeosporioides species complex</taxon>
    </lineage>
</organism>
<dbReference type="OrthoDB" id="19923at2759"/>
<dbReference type="Pfam" id="PF17111">
    <property type="entry name" value="PigL_N"/>
    <property type="match status" value="1"/>
</dbReference>
<name>A0A7J6J2D8_COLFN</name>
<dbReference type="InterPro" id="IPR031348">
    <property type="entry name" value="PigL_N"/>
</dbReference>
<sequence>MSDPLSVISAIVGIVAAAGKVVKVLGPYVSAAKDTPKIARSVHSEVVNSRIILSALHSLLDNLSMVPRSRTLLVPIDDLITVFTNGVLIFNELEESVLKITQSGGDRLMARMQWVRKEGDFSAFIIRLQAFKDTTLLLLNILQCDSDQRAAQTQDELSVKLMKLLENTNLSRRLETLEDSFDALSLLEAKRPIQSQGSLPCLSDHQSDVDDQSFYSVQTMKPSSEDQKIEPAPTQNESSFAIPTFEFQAALDDSVAYRRARAGTIDFSTRRVDIEEVILGKIRKFPIFFQLCSSS</sequence>
<reference evidence="2 3" key="2">
    <citation type="submission" date="2020-04" db="EMBL/GenBank/DDBJ databases">
        <title>Genome sequencing and assembly of multiple isolates from the Colletotrichum gloeosporioides species complex.</title>
        <authorList>
            <person name="Gan P."/>
            <person name="Shirasu K."/>
        </authorList>
    </citation>
    <scope>NUCLEOTIDE SEQUENCE [LARGE SCALE GENOMIC DNA]</scope>
    <source>
        <strain evidence="2 3">Nara gc5</strain>
    </source>
</reference>
<reference evidence="2 3" key="1">
    <citation type="submission" date="2012-08" db="EMBL/GenBank/DDBJ databases">
        <authorList>
            <person name="Gan P.H.P."/>
            <person name="Ikeda K."/>
            <person name="Irieda H."/>
            <person name="Narusaka M."/>
            <person name="O'Connell R.J."/>
            <person name="Narusaka Y."/>
            <person name="Takano Y."/>
            <person name="Kubo Y."/>
            <person name="Shirasu K."/>
        </authorList>
    </citation>
    <scope>NUCLEOTIDE SEQUENCE [LARGE SCALE GENOMIC DNA]</scope>
    <source>
        <strain evidence="2 3">Nara gc5</strain>
    </source>
</reference>
<evidence type="ECO:0000313" key="3">
    <source>
        <dbReference type="Proteomes" id="UP000011096"/>
    </source>
</evidence>
<proteinExistence type="predicted"/>
<comment type="caution">
    <text evidence="2">The sequence shown here is derived from an EMBL/GenBank/DDBJ whole genome shotgun (WGS) entry which is preliminary data.</text>
</comment>
<dbReference type="EMBL" id="ANPB02000004">
    <property type="protein sequence ID" value="KAF4483912.1"/>
    <property type="molecule type" value="Genomic_DNA"/>
</dbReference>
<dbReference type="Proteomes" id="UP000011096">
    <property type="component" value="Unassembled WGS sequence"/>
</dbReference>